<feature type="transmembrane region" description="Helical" evidence="10">
    <location>
        <begin position="51"/>
        <end position="72"/>
    </location>
</feature>
<evidence type="ECO:0000256" key="5">
    <source>
        <dbReference type="ARBA" id="ARBA00022989"/>
    </source>
</evidence>
<keyword evidence="11" id="KW-0012">Acyltransferase</keyword>
<feature type="transmembrane region" description="Helical" evidence="10">
    <location>
        <begin position="79"/>
        <end position="96"/>
    </location>
</feature>
<evidence type="ECO:0000256" key="6">
    <source>
        <dbReference type="ARBA" id="ARBA00023098"/>
    </source>
</evidence>
<dbReference type="GO" id="GO:0005886">
    <property type="term" value="C:plasma membrane"/>
    <property type="evidence" value="ECO:0007669"/>
    <property type="project" value="UniProtKB-SubCell"/>
</dbReference>
<comment type="similarity">
    <text evidence="10">Belongs to the PlsY family.</text>
</comment>
<dbReference type="HAMAP" id="MF_01043">
    <property type="entry name" value="PlsY"/>
    <property type="match status" value="1"/>
</dbReference>
<evidence type="ECO:0000256" key="3">
    <source>
        <dbReference type="ARBA" id="ARBA00022679"/>
    </source>
</evidence>
<dbReference type="PANTHER" id="PTHR30309:SF0">
    <property type="entry name" value="GLYCEROL-3-PHOSPHATE ACYLTRANSFERASE-RELATED"/>
    <property type="match status" value="1"/>
</dbReference>
<gene>
    <name evidence="10 11" type="primary">plsY</name>
    <name evidence="11" type="ORF">FA707_03870</name>
</gene>
<keyword evidence="2 10" id="KW-0444">Lipid biosynthesis</keyword>
<dbReference type="NCBIfam" id="TIGR00023">
    <property type="entry name" value="glycerol-3-phosphate 1-O-acyltransferase PlsY"/>
    <property type="match status" value="1"/>
</dbReference>
<dbReference type="InterPro" id="IPR003811">
    <property type="entry name" value="G3P_acylTferase_PlsY"/>
</dbReference>
<keyword evidence="9 10" id="KW-1208">Phospholipid metabolism</keyword>
<feature type="transmembrane region" description="Helical" evidence="10">
    <location>
        <begin position="138"/>
        <end position="158"/>
    </location>
</feature>
<dbReference type="Proteomes" id="UP000298615">
    <property type="component" value="Chromosome"/>
</dbReference>
<dbReference type="SMART" id="SM01207">
    <property type="entry name" value="G3P_acyltransf"/>
    <property type="match status" value="1"/>
</dbReference>
<evidence type="ECO:0000313" key="11">
    <source>
        <dbReference type="EMBL" id="QCI86149.1"/>
    </source>
</evidence>
<dbReference type="GO" id="GO:0043772">
    <property type="term" value="F:acyl-phosphate glycerol-3-phosphate acyltransferase activity"/>
    <property type="evidence" value="ECO:0007669"/>
    <property type="project" value="UniProtKB-UniRule"/>
</dbReference>
<keyword evidence="5 10" id="KW-1133">Transmembrane helix</keyword>
<evidence type="ECO:0000256" key="2">
    <source>
        <dbReference type="ARBA" id="ARBA00022516"/>
    </source>
</evidence>
<comment type="pathway">
    <text evidence="10">Lipid metabolism; phospholipid metabolism.</text>
</comment>
<sequence>MNIIILLLAYLLGSIPSGVWIGKLFYQKDICNYGSGNTGTTNTFRVLGKKAGIVVLLADVLKGTLATSLPLLFHSDMPILWGGIAAIIGHTFPIFAKFKGGKAVATSAGMLLAYSPLFFVYAASIFVICLLITSMVSLSSMIAAVVVTISTIILPYIWPTILPEFNWVLTLVAAAVSCFIFYRHKDNIVRIKNGTENKVPFGLNKKK</sequence>
<dbReference type="EC" id="2.3.1.275" evidence="10"/>
<keyword evidence="4 10" id="KW-0812">Transmembrane</keyword>
<dbReference type="AlphaFoldDB" id="A0A4D7CQ10"/>
<evidence type="ECO:0000256" key="9">
    <source>
        <dbReference type="ARBA" id="ARBA00023264"/>
    </source>
</evidence>
<comment type="subcellular location">
    <subcellularLocation>
        <location evidence="10">Cell membrane</location>
        <topology evidence="10">Multi-pass membrane protein</topology>
    </subcellularLocation>
</comment>
<comment type="subunit">
    <text evidence="10">Probably interacts with PlsX.</text>
</comment>
<dbReference type="KEGG" id="vao:FA707_03870"/>
<comment type="catalytic activity">
    <reaction evidence="10">
        <text>an acyl phosphate + sn-glycerol 3-phosphate = a 1-acyl-sn-glycero-3-phosphate + phosphate</text>
        <dbReference type="Rhea" id="RHEA:34075"/>
        <dbReference type="ChEBI" id="CHEBI:43474"/>
        <dbReference type="ChEBI" id="CHEBI:57597"/>
        <dbReference type="ChEBI" id="CHEBI:57970"/>
        <dbReference type="ChEBI" id="CHEBI:59918"/>
        <dbReference type="EC" id="2.3.1.275"/>
    </reaction>
</comment>
<protein>
    <recommendedName>
        <fullName evidence="10">Glycerol-3-phosphate acyltransferase</fullName>
    </recommendedName>
    <alternativeName>
        <fullName evidence="10">Acyl-PO4 G3P acyltransferase</fullName>
    </alternativeName>
    <alternativeName>
        <fullName evidence="10">Acyl-phosphate--glycerol-3-phosphate acyltransferase</fullName>
    </alternativeName>
    <alternativeName>
        <fullName evidence="10">G3P acyltransferase</fullName>
        <shortName evidence="10">GPAT</shortName>
        <ecNumber evidence="10">2.3.1.275</ecNumber>
    </alternativeName>
    <alternativeName>
        <fullName evidence="10">Lysophosphatidic acid synthase</fullName>
        <shortName evidence="10">LPA synthase</shortName>
    </alternativeName>
</protein>
<keyword evidence="8 10" id="KW-0594">Phospholipid biosynthesis</keyword>
<dbReference type="GO" id="GO:0008654">
    <property type="term" value="P:phospholipid biosynthetic process"/>
    <property type="evidence" value="ECO:0007669"/>
    <property type="project" value="UniProtKB-UniRule"/>
</dbReference>
<evidence type="ECO:0000256" key="7">
    <source>
        <dbReference type="ARBA" id="ARBA00023136"/>
    </source>
</evidence>
<keyword evidence="12" id="KW-1185">Reference proteome</keyword>
<evidence type="ECO:0000256" key="4">
    <source>
        <dbReference type="ARBA" id="ARBA00022692"/>
    </source>
</evidence>
<evidence type="ECO:0000313" key="12">
    <source>
        <dbReference type="Proteomes" id="UP000298615"/>
    </source>
</evidence>
<feature type="transmembrane region" description="Helical" evidence="10">
    <location>
        <begin position="108"/>
        <end position="131"/>
    </location>
</feature>
<keyword evidence="7 10" id="KW-0472">Membrane</keyword>
<evidence type="ECO:0000256" key="8">
    <source>
        <dbReference type="ARBA" id="ARBA00023209"/>
    </source>
</evidence>
<proteinExistence type="inferred from homology"/>
<comment type="function">
    <text evidence="10">Catalyzes the transfer of an acyl group from acyl-phosphate (acyl-PO(4)) to glycerol-3-phosphate (G3P) to form lysophosphatidic acid (LPA). This enzyme utilizes acyl-phosphate as fatty acyl donor, but not acyl-CoA or acyl-ACP.</text>
</comment>
<evidence type="ECO:0000256" key="1">
    <source>
        <dbReference type="ARBA" id="ARBA00022475"/>
    </source>
</evidence>
<dbReference type="RefSeq" id="WP_136952984.1">
    <property type="nucleotide sequence ID" value="NZ_CP039712.1"/>
</dbReference>
<evidence type="ECO:0000256" key="10">
    <source>
        <dbReference type="HAMAP-Rule" id="MF_01043"/>
    </source>
</evidence>
<dbReference type="EMBL" id="CP039712">
    <property type="protein sequence ID" value="QCI86149.1"/>
    <property type="molecule type" value="Genomic_DNA"/>
</dbReference>
<accession>A0A4D7CQ10</accession>
<keyword evidence="3 10" id="KW-0808">Transferase</keyword>
<keyword evidence="6 10" id="KW-0443">Lipid metabolism</keyword>
<feature type="transmembrane region" description="Helical" evidence="10">
    <location>
        <begin position="164"/>
        <end position="182"/>
    </location>
</feature>
<keyword evidence="1 10" id="KW-1003">Cell membrane</keyword>
<dbReference type="UniPathway" id="UPA00085"/>
<dbReference type="Pfam" id="PF02660">
    <property type="entry name" value="G3P_acyltransf"/>
    <property type="match status" value="1"/>
</dbReference>
<name>A0A4D7CQ10_9ENTE</name>
<dbReference type="PANTHER" id="PTHR30309">
    <property type="entry name" value="INNER MEMBRANE PROTEIN YGIH"/>
    <property type="match status" value="1"/>
</dbReference>
<organism evidence="11 12">
    <name type="scientific">Vagococcus zengguangii</name>
    <dbReference type="NCBI Taxonomy" id="2571750"/>
    <lineage>
        <taxon>Bacteria</taxon>
        <taxon>Bacillati</taxon>
        <taxon>Bacillota</taxon>
        <taxon>Bacilli</taxon>
        <taxon>Lactobacillales</taxon>
        <taxon>Enterococcaceae</taxon>
        <taxon>Vagococcus</taxon>
    </lineage>
</organism>
<reference evidence="11 12" key="1">
    <citation type="submission" date="2019-04" db="EMBL/GenBank/DDBJ databases">
        <title>Vagococcus sp. nov., isolated from faeces of yaks (Bos grunniens).</title>
        <authorList>
            <person name="Ge Y."/>
        </authorList>
    </citation>
    <scope>NUCLEOTIDE SEQUENCE [LARGE SCALE GENOMIC DNA]</scope>
    <source>
        <strain evidence="11 12">MN-17</strain>
    </source>
</reference>